<accession>A0ABY6NVJ9</accession>
<evidence type="ECO:0000313" key="1">
    <source>
        <dbReference type="EMBL" id="UZJ23416.1"/>
    </source>
</evidence>
<name>A0ABY6NVJ9_9NOCA</name>
<organism evidence="1 2">
    <name type="scientific">Rhodococcus antarcticus</name>
    <dbReference type="NCBI Taxonomy" id="2987751"/>
    <lineage>
        <taxon>Bacteria</taxon>
        <taxon>Bacillati</taxon>
        <taxon>Actinomycetota</taxon>
        <taxon>Actinomycetes</taxon>
        <taxon>Mycobacteriales</taxon>
        <taxon>Nocardiaceae</taxon>
        <taxon>Rhodococcus</taxon>
    </lineage>
</organism>
<gene>
    <name evidence="1" type="ORF">RHODO2019_09200</name>
</gene>
<dbReference type="EMBL" id="CP110615">
    <property type="protein sequence ID" value="UZJ23416.1"/>
    <property type="molecule type" value="Genomic_DNA"/>
</dbReference>
<keyword evidence="2" id="KW-1185">Reference proteome</keyword>
<reference evidence="1" key="1">
    <citation type="submission" date="2022-10" db="EMBL/GenBank/DDBJ databases">
        <title>Rhodococcus sp.75.</title>
        <authorList>
            <person name="Sun M."/>
        </authorList>
    </citation>
    <scope>NUCLEOTIDE SEQUENCE</scope>
    <source>
        <strain evidence="1">75</strain>
    </source>
</reference>
<sequence length="93" mass="9385">MVTIDSASAAQLVAEGAVCLDADTGEATREGRGVVLPDAAVGGRHPVLVSGTSESAVTRAVARLEAAGLAAWRVLAAERPRTRQRCGTGSTPS</sequence>
<dbReference type="RefSeq" id="WP_265381523.1">
    <property type="nucleotide sequence ID" value="NZ_CP110615.1"/>
</dbReference>
<dbReference type="Proteomes" id="UP001164965">
    <property type="component" value="Chromosome"/>
</dbReference>
<protein>
    <submittedName>
        <fullName evidence="1">Uncharacterized protein</fullName>
    </submittedName>
</protein>
<evidence type="ECO:0000313" key="2">
    <source>
        <dbReference type="Proteomes" id="UP001164965"/>
    </source>
</evidence>
<proteinExistence type="predicted"/>